<proteinExistence type="predicted"/>
<accession>A0A9X0AXA3</accession>
<gene>
    <name evidence="3" type="ORF">OCU04_001017</name>
</gene>
<keyword evidence="2" id="KW-0732">Signal</keyword>
<evidence type="ECO:0000313" key="3">
    <source>
        <dbReference type="EMBL" id="KAJ8070646.1"/>
    </source>
</evidence>
<feature type="signal peptide" evidence="2">
    <location>
        <begin position="1"/>
        <end position="17"/>
    </location>
</feature>
<organism evidence="3 4">
    <name type="scientific">Sclerotinia nivalis</name>
    <dbReference type="NCBI Taxonomy" id="352851"/>
    <lineage>
        <taxon>Eukaryota</taxon>
        <taxon>Fungi</taxon>
        <taxon>Dikarya</taxon>
        <taxon>Ascomycota</taxon>
        <taxon>Pezizomycotina</taxon>
        <taxon>Leotiomycetes</taxon>
        <taxon>Helotiales</taxon>
        <taxon>Sclerotiniaceae</taxon>
        <taxon>Sclerotinia</taxon>
    </lineage>
</organism>
<protein>
    <submittedName>
        <fullName evidence="3">Uncharacterized protein</fullName>
    </submittedName>
</protein>
<evidence type="ECO:0000256" key="2">
    <source>
        <dbReference type="SAM" id="SignalP"/>
    </source>
</evidence>
<evidence type="ECO:0000313" key="4">
    <source>
        <dbReference type="Proteomes" id="UP001152300"/>
    </source>
</evidence>
<dbReference type="OrthoDB" id="73875at2759"/>
<dbReference type="Proteomes" id="UP001152300">
    <property type="component" value="Unassembled WGS sequence"/>
</dbReference>
<feature type="chain" id="PRO_5040796471" evidence="2">
    <location>
        <begin position="18"/>
        <end position="245"/>
    </location>
</feature>
<dbReference type="EMBL" id="JAPEIS010000001">
    <property type="protein sequence ID" value="KAJ8070646.1"/>
    <property type="molecule type" value="Genomic_DNA"/>
</dbReference>
<comment type="caution">
    <text evidence="3">The sequence shown here is derived from an EMBL/GenBank/DDBJ whole genome shotgun (WGS) entry which is preliminary data.</text>
</comment>
<feature type="region of interest" description="Disordered" evidence="1">
    <location>
        <begin position="96"/>
        <end position="126"/>
    </location>
</feature>
<name>A0A9X0AXA3_9HELO</name>
<keyword evidence="4" id="KW-1185">Reference proteome</keyword>
<evidence type="ECO:0000256" key="1">
    <source>
        <dbReference type="SAM" id="MobiDB-lite"/>
    </source>
</evidence>
<reference evidence="3" key="1">
    <citation type="submission" date="2022-11" db="EMBL/GenBank/DDBJ databases">
        <title>Genome Resource of Sclerotinia nivalis Strain SnTB1, a Plant Pathogen Isolated from American Ginseng.</title>
        <authorList>
            <person name="Fan S."/>
        </authorList>
    </citation>
    <scope>NUCLEOTIDE SEQUENCE</scope>
    <source>
        <strain evidence="3">SnTB1</strain>
    </source>
</reference>
<dbReference type="AlphaFoldDB" id="A0A9X0AXA3"/>
<sequence>MKFVLCFIVLFQSTAHGQTSTVKQLAARAINPNGIPTLIYNCAKLPAICSNVQHRNPLQNLGPGMWGQLVGNDHIVLNYDTDTGARKRRNEDMCPGSWKNSHPCPETAPAQPNTVPKGSTYGAGSYPPTRYNPNGLVMGQAGYNTIADAAGGNSGMIWTCDEWPPALSVEGGIAGGAKTYCAPANGKCGTNTGVVGQRSKQNFQSDAHSTLRLHISGQDNPTGTWEFHFKTLWNDNINAPATAIE</sequence>